<dbReference type="PROSITE" id="PS50893">
    <property type="entry name" value="ABC_TRANSPORTER_2"/>
    <property type="match status" value="2"/>
</dbReference>
<dbReference type="Pfam" id="PF12848">
    <property type="entry name" value="ABC_tran_Xtn"/>
    <property type="match status" value="1"/>
</dbReference>
<comment type="caution">
    <text evidence="6">The sequence shown here is derived from an EMBL/GenBank/DDBJ whole genome shotgun (WGS) entry which is preliminary data.</text>
</comment>
<dbReference type="InterPro" id="IPR032524">
    <property type="entry name" value="ABC_tran_C"/>
</dbReference>
<dbReference type="SUPFAM" id="SSF52540">
    <property type="entry name" value="P-loop containing nucleoside triphosphate hydrolases"/>
    <property type="match status" value="2"/>
</dbReference>
<dbReference type="InterPro" id="IPR003439">
    <property type="entry name" value="ABC_transporter-like_ATP-bd"/>
</dbReference>
<dbReference type="EMBL" id="PDPS01000031">
    <property type="protein sequence ID" value="PID56749.1"/>
    <property type="molecule type" value="Genomic_DNA"/>
</dbReference>
<dbReference type="Gene3D" id="3.40.50.300">
    <property type="entry name" value="P-loop containing nucleotide triphosphate hydrolases"/>
    <property type="match status" value="2"/>
</dbReference>
<dbReference type="SMART" id="SM00382">
    <property type="entry name" value="AAA"/>
    <property type="match status" value="2"/>
</dbReference>
<name>A0A2G6E3U4_9BACT</name>
<evidence type="ECO:0000256" key="2">
    <source>
        <dbReference type="ARBA" id="ARBA00022741"/>
    </source>
</evidence>
<keyword evidence="3" id="KW-0067">ATP-binding</keyword>
<dbReference type="Proteomes" id="UP000229740">
    <property type="component" value="Unassembled WGS sequence"/>
</dbReference>
<evidence type="ECO:0000256" key="3">
    <source>
        <dbReference type="ARBA" id="ARBA00022840"/>
    </source>
</evidence>
<dbReference type="GO" id="GO:0005524">
    <property type="term" value="F:ATP binding"/>
    <property type="evidence" value="ECO:0007669"/>
    <property type="project" value="UniProtKB-KW"/>
</dbReference>
<keyword evidence="4" id="KW-0175">Coiled coil</keyword>
<dbReference type="PANTHER" id="PTHR42855">
    <property type="entry name" value="ABC TRANSPORTER ATP-BINDING SUBUNIT"/>
    <property type="match status" value="1"/>
</dbReference>
<evidence type="ECO:0000256" key="4">
    <source>
        <dbReference type="SAM" id="Coils"/>
    </source>
</evidence>
<dbReference type="InterPro" id="IPR032781">
    <property type="entry name" value="ABC_tran_Xtn"/>
</dbReference>
<gene>
    <name evidence="6" type="ORF">CSB45_09920</name>
</gene>
<sequence>MLQIRDLHYEIGDRKLLNGVDWILQAGKRAALIGPNGAGKTTMLRILTGEIGDYHGSIITPKGYQIGYLPQEEIVPWHGSILRIVLQGRNEALEIEKTLAELHDALNAPDAHHDALLEQIGHLEHRYDALDGYRLEADAKAILAGLGFQNADYERPLREFSGGWGMRVHLARLLLQKPDLLLMDEPTNHLDIPSLEWLERYLLDFAGSVVIVSHDRFFVDRLAEVIYELDRGKLEEYAGNYHFYEREKEQRLGLLRKRWQEQQAEREKQEKFIQRFRYKATKARQVQSRVKQLENMETIELPPPPRRLDFHIQVTLPSYKDVLHLKDMSFRYETDWVLQDVNLSLYRGEKIAMVGVNGAGKTTMTRVIAKELTPQQGRVEIGERVTLGYYAQHQVDALDLNASIYDEVVSTAADGYRPRVRDILGLFQFQGDDIYKKIGVLSGGEKARVSLTKILLSPVNFLIMDEPTNHLDMMSKEALEHALVHYDGTLILISHDRYFLDKIVGRVVELQHGHLKQFAGNYSYYLEKRDSESDLVVHAAVKAEGLSVVRKNKEQKRLEAEARQMISKERNRLRKLVNGLESTIEDMEAQKEALEFAMAAPETYKESERVVKLQKEHASVKKELEDFYRQWEEAQLEMEALMETLAERTV</sequence>
<dbReference type="InterPro" id="IPR051309">
    <property type="entry name" value="ABCF_ATPase"/>
</dbReference>
<keyword evidence="1" id="KW-0677">Repeat</keyword>
<evidence type="ECO:0000313" key="7">
    <source>
        <dbReference type="Proteomes" id="UP000229740"/>
    </source>
</evidence>
<dbReference type="PANTHER" id="PTHR42855:SF2">
    <property type="entry name" value="DRUG RESISTANCE ABC TRANSPORTER,ATP-BINDING PROTEIN"/>
    <property type="match status" value="1"/>
</dbReference>
<dbReference type="Pfam" id="PF00005">
    <property type="entry name" value="ABC_tran"/>
    <property type="match status" value="2"/>
</dbReference>
<feature type="domain" description="ABC transporter" evidence="5">
    <location>
        <begin position="323"/>
        <end position="537"/>
    </location>
</feature>
<dbReference type="CDD" id="cd03221">
    <property type="entry name" value="ABCF_EF-3"/>
    <property type="match status" value="2"/>
</dbReference>
<evidence type="ECO:0000313" key="6">
    <source>
        <dbReference type="EMBL" id="PID56749.1"/>
    </source>
</evidence>
<dbReference type="Gene3D" id="1.10.287.380">
    <property type="entry name" value="Valyl-tRNA synthetase, C-terminal domain"/>
    <property type="match status" value="1"/>
</dbReference>
<proteinExistence type="predicted"/>
<dbReference type="InterPro" id="IPR027417">
    <property type="entry name" value="P-loop_NTPase"/>
</dbReference>
<reference evidence="6 7" key="1">
    <citation type="submission" date="2017-10" db="EMBL/GenBank/DDBJ databases">
        <title>Novel microbial diversity and functional potential in the marine mammal oral microbiome.</title>
        <authorList>
            <person name="Dudek N.K."/>
            <person name="Sun C.L."/>
            <person name="Burstein D."/>
            <person name="Kantor R.S."/>
            <person name="Aliaga Goltsman D.S."/>
            <person name="Bik E.M."/>
            <person name="Thomas B.C."/>
            <person name="Banfield J.F."/>
            <person name="Relman D.A."/>
        </authorList>
    </citation>
    <scope>NUCLEOTIDE SEQUENCE [LARGE SCALE GENOMIC DNA]</scope>
    <source>
        <strain evidence="6">DOLZORAL124_49_17</strain>
    </source>
</reference>
<evidence type="ECO:0000256" key="1">
    <source>
        <dbReference type="ARBA" id="ARBA00022737"/>
    </source>
</evidence>
<dbReference type="FunFam" id="3.40.50.300:FF:000309">
    <property type="entry name" value="ABC transporter ATP-binding protein"/>
    <property type="match status" value="1"/>
</dbReference>
<feature type="domain" description="ABC transporter" evidence="5">
    <location>
        <begin position="2"/>
        <end position="256"/>
    </location>
</feature>
<keyword evidence="2" id="KW-0547">Nucleotide-binding</keyword>
<dbReference type="GO" id="GO:0016887">
    <property type="term" value="F:ATP hydrolysis activity"/>
    <property type="evidence" value="ECO:0007669"/>
    <property type="project" value="InterPro"/>
</dbReference>
<dbReference type="FunFam" id="3.40.50.300:FF:000011">
    <property type="entry name" value="Putative ABC transporter ATP-binding component"/>
    <property type="match status" value="1"/>
</dbReference>
<accession>A0A2G6E3U4</accession>
<feature type="coiled-coil region" evidence="4">
    <location>
        <begin position="548"/>
        <end position="644"/>
    </location>
</feature>
<evidence type="ECO:0000259" key="5">
    <source>
        <dbReference type="PROSITE" id="PS50893"/>
    </source>
</evidence>
<dbReference type="InterPro" id="IPR003593">
    <property type="entry name" value="AAA+_ATPase"/>
</dbReference>
<organism evidence="6 7">
    <name type="scientific">candidate division KSB3 bacterium</name>
    <dbReference type="NCBI Taxonomy" id="2044937"/>
    <lineage>
        <taxon>Bacteria</taxon>
        <taxon>candidate division KSB3</taxon>
    </lineage>
</organism>
<dbReference type="AlphaFoldDB" id="A0A2G6E3U4"/>
<dbReference type="GO" id="GO:0003677">
    <property type="term" value="F:DNA binding"/>
    <property type="evidence" value="ECO:0007669"/>
    <property type="project" value="InterPro"/>
</dbReference>
<dbReference type="InterPro" id="IPR037118">
    <property type="entry name" value="Val-tRNA_synth_C_sf"/>
</dbReference>
<dbReference type="Pfam" id="PF16326">
    <property type="entry name" value="ABC_tran_CTD"/>
    <property type="match status" value="1"/>
</dbReference>
<protein>
    <submittedName>
        <fullName evidence="6">ABC transporter</fullName>
    </submittedName>
</protein>